<dbReference type="GeneID" id="110089642"/>
<evidence type="ECO:0000313" key="9">
    <source>
        <dbReference type="RefSeq" id="XP_020668511.2"/>
    </source>
</evidence>
<evidence type="ECO:0000256" key="5">
    <source>
        <dbReference type="ARBA" id="ARBA00022840"/>
    </source>
</evidence>
<gene>
    <name evidence="9" type="primary">TTLL8</name>
</gene>
<dbReference type="PROSITE" id="PS51221">
    <property type="entry name" value="TTL"/>
    <property type="match status" value="1"/>
</dbReference>
<evidence type="ECO:0000256" key="1">
    <source>
        <dbReference type="ARBA" id="ARBA00004611"/>
    </source>
</evidence>
<organism evidence="8 9">
    <name type="scientific">Pogona vitticeps</name>
    <name type="common">central bearded dragon</name>
    <dbReference type="NCBI Taxonomy" id="103695"/>
    <lineage>
        <taxon>Eukaryota</taxon>
        <taxon>Metazoa</taxon>
        <taxon>Chordata</taxon>
        <taxon>Craniata</taxon>
        <taxon>Vertebrata</taxon>
        <taxon>Euteleostomi</taxon>
        <taxon>Lepidosauria</taxon>
        <taxon>Squamata</taxon>
        <taxon>Bifurcata</taxon>
        <taxon>Unidentata</taxon>
        <taxon>Episquamata</taxon>
        <taxon>Toxicofera</taxon>
        <taxon>Iguania</taxon>
        <taxon>Acrodonta</taxon>
        <taxon>Agamidae</taxon>
        <taxon>Amphibolurinae</taxon>
        <taxon>Pogona</taxon>
    </lineage>
</organism>
<comment type="subcellular location">
    <subcellularLocation>
        <location evidence="1">Cytoplasm</location>
        <location evidence="1">Cytoskeleton</location>
        <location evidence="1">Flagellum axoneme</location>
    </subcellularLocation>
</comment>
<dbReference type="GO" id="GO:0003341">
    <property type="term" value="P:cilium movement"/>
    <property type="evidence" value="ECO:0007669"/>
    <property type="project" value="TreeGrafter"/>
</dbReference>
<dbReference type="InterPro" id="IPR051437">
    <property type="entry name" value="TTLL_monoglycylase"/>
</dbReference>
<dbReference type="InterPro" id="IPR004344">
    <property type="entry name" value="TTL/TTLL_fam"/>
</dbReference>
<dbReference type="RefSeq" id="XP_020668511.2">
    <property type="nucleotide sequence ID" value="XM_020812852.2"/>
</dbReference>
<keyword evidence="5" id="KW-0067">ATP-binding</keyword>
<dbReference type="Gene3D" id="3.30.470.20">
    <property type="entry name" value="ATP-grasp fold, B domain"/>
    <property type="match status" value="1"/>
</dbReference>
<comment type="catalytic activity">
    <reaction evidence="6">
        <text>L-glutamyl-[protein] + glycine + ATP = glycyl-L-glutamyl-[protein] + ADP + phosphate + H(+)</text>
        <dbReference type="Rhea" id="RHEA:67180"/>
        <dbReference type="Rhea" id="RHEA-COMP:10208"/>
        <dbReference type="Rhea" id="RHEA-COMP:17207"/>
        <dbReference type="ChEBI" id="CHEBI:15378"/>
        <dbReference type="ChEBI" id="CHEBI:29973"/>
        <dbReference type="ChEBI" id="CHEBI:30616"/>
        <dbReference type="ChEBI" id="CHEBI:43474"/>
        <dbReference type="ChEBI" id="CHEBI:57305"/>
        <dbReference type="ChEBI" id="CHEBI:167890"/>
        <dbReference type="ChEBI" id="CHEBI:456216"/>
    </reaction>
    <physiologicalReaction direction="left-to-right" evidence="6">
        <dbReference type="Rhea" id="RHEA:67181"/>
    </physiologicalReaction>
</comment>
<protein>
    <submittedName>
        <fullName evidence="9">Protein monoglycylase TTLL8</fullName>
    </submittedName>
</protein>
<name>A0A6J0V6H6_9SAUR</name>
<proteinExistence type="predicted"/>
<dbReference type="Pfam" id="PF03133">
    <property type="entry name" value="TTL"/>
    <property type="match status" value="1"/>
</dbReference>
<dbReference type="GO" id="GO:0070736">
    <property type="term" value="F:protein-glycine ligase activity, initiating"/>
    <property type="evidence" value="ECO:0007669"/>
    <property type="project" value="TreeGrafter"/>
</dbReference>
<dbReference type="SUPFAM" id="SSF56059">
    <property type="entry name" value="Glutathione synthetase ATP-binding domain-like"/>
    <property type="match status" value="1"/>
</dbReference>
<dbReference type="Proteomes" id="UP001652642">
    <property type="component" value="Chromosome 5"/>
</dbReference>
<dbReference type="AlphaFoldDB" id="A0A6J0V6H6"/>
<evidence type="ECO:0000256" key="3">
    <source>
        <dbReference type="ARBA" id="ARBA00022598"/>
    </source>
</evidence>
<evidence type="ECO:0000256" key="6">
    <source>
        <dbReference type="ARBA" id="ARBA00048944"/>
    </source>
</evidence>
<reference evidence="9" key="1">
    <citation type="submission" date="2025-08" db="UniProtKB">
        <authorList>
            <consortium name="RefSeq"/>
        </authorList>
    </citation>
    <scope>IDENTIFICATION</scope>
</reference>
<keyword evidence="8" id="KW-1185">Reference proteome</keyword>
<evidence type="ECO:0000256" key="2">
    <source>
        <dbReference type="ARBA" id="ARBA00022490"/>
    </source>
</evidence>
<dbReference type="PANTHER" id="PTHR45870">
    <property type="entry name" value="TUBULIN MONOGLYCYLASE TTLL3"/>
    <property type="match status" value="1"/>
</dbReference>
<keyword evidence="4" id="KW-0547">Nucleotide-binding</keyword>
<keyword evidence="3" id="KW-0436">Ligase</keyword>
<keyword evidence="2" id="KW-0963">Cytoplasm</keyword>
<dbReference type="GO" id="GO:0060271">
    <property type="term" value="P:cilium assembly"/>
    <property type="evidence" value="ECO:0007669"/>
    <property type="project" value="TreeGrafter"/>
</dbReference>
<dbReference type="GO" id="GO:0005524">
    <property type="term" value="F:ATP binding"/>
    <property type="evidence" value="ECO:0007669"/>
    <property type="project" value="UniProtKB-KW"/>
</dbReference>
<feature type="compositionally biased region" description="Basic and acidic residues" evidence="7">
    <location>
        <begin position="121"/>
        <end position="150"/>
    </location>
</feature>
<feature type="region of interest" description="Disordered" evidence="7">
    <location>
        <begin position="121"/>
        <end position="151"/>
    </location>
</feature>
<sequence>MNRHHAERKPFLVPINDETKHEGENQLAKAELPPQKILKIDLDNCHPVVPCHQGLFPELTPKTVEELPPPPKIDKYKLARFLTDKAIREKRIFTICGPYPVIRTSLRKRGWVERKHITKGDIQDHKDDGNETEHDSVAKTESKSALREEENQFTNTSDIHEIMSRLVRNEETSFYWTIKKDAVDYYNLHVDQILNHYARTGSFTTKIGLCLNLRNVPWYVSADPNAFFPRCYGICMDDEKYDFIDDFRKTAAACIVKWVVNLHISGDKYKWSCTENTKKEDSAERKESDAETVKEVPEGLVEMACKVCETYLHQIAHDDIDTDIDSPPVLSEKEWNQLLEQYYSLIHEGAVICNADNYFAQCQNILHKIMLADPQQEIDGLHNIWIIKPGAKSRGREIVCKNRLDEILKLVEPTDQFPIKDHKWVVQKYIETPLLIYDTKFDIRQWFLVTDWNPLTLWFYKESYLRFSTQRFSLDNLHSSIHLCNNSIQKNYKNAPDRSSQLPHHNMWTSTKFQEYLQKRGLGHVWHNVIYPSMKKILIYTMRMAQDQVEPRKSSFELYGADFILGNDFKPWLIEINSSPTMYPSTPITADLCARVQEDTIKVVVDRKLDRNCDTGTFELLWRQPMLDLPPFNPADLFVEGISVKRLKKQIVPLTKFNFLEPLVNVVQPVTSAENKGDALTPVMDKQSTQIRHGNRIPCTLPKTLKKLEEKSLKVKSAHKKPMKSIDFPRIVDGSEATPIADKKKMKAIKEPNHQTGTPAGTAFPKSNALDWALLQPSKDAGLQEKQKTPCLICGDGFQPAKACKHCSSFCATVLQGGSYLPMTSCSPPEKMGKNRLAVPCYGRPKYF</sequence>
<evidence type="ECO:0000313" key="8">
    <source>
        <dbReference type="Proteomes" id="UP001652642"/>
    </source>
</evidence>
<accession>A0A6J0V6H6</accession>
<dbReference type="PANTHER" id="PTHR45870:SF3">
    <property type="entry name" value="PROTEIN MONOGLYCYLASE TTLL8"/>
    <property type="match status" value="1"/>
</dbReference>
<dbReference type="CTD" id="164714"/>
<evidence type="ECO:0000256" key="4">
    <source>
        <dbReference type="ARBA" id="ARBA00022741"/>
    </source>
</evidence>
<evidence type="ECO:0000256" key="7">
    <source>
        <dbReference type="SAM" id="MobiDB-lite"/>
    </source>
</evidence>
<dbReference type="GO" id="GO:0015630">
    <property type="term" value="C:microtubule cytoskeleton"/>
    <property type="evidence" value="ECO:0007669"/>
    <property type="project" value="TreeGrafter"/>
</dbReference>
<dbReference type="GO" id="GO:0005930">
    <property type="term" value="C:axoneme"/>
    <property type="evidence" value="ECO:0007669"/>
    <property type="project" value="TreeGrafter"/>
</dbReference>